<feature type="transmembrane region" description="Helical" evidence="7">
    <location>
        <begin position="199"/>
        <end position="223"/>
    </location>
</feature>
<dbReference type="PANTHER" id="PTHR43840:SF50">
    <property type="entry name" value="MANGANESE EFFLUX SYSTEM PROTEIN MNES"/>
    <property type="match status" value="1"/>
</dbReference>
<evidence type="ECO:0000313" key="10">
    <source>
        <dbReference type="EMBL" id="TFF66961.1"/>
    </source>
</evidence>
<feature type="transmembrane region" description="Helical" evidence="7">
    <location>
        <begin position="127"/>
        <end position="146"/>
    </location>
</feature>
<reference evidence="10 11" key="1">
    <citation type="submission" date="2019-01" db="EMBL/GenBank/DDBJ databases">
        <title>Draft Genome Sequences of Helcococcus ovis Strains Isolated from the Uterus and Vagina of Dairy Cows with Metritis.</title>
        <authorList>
            <person name="Cunha F."/>
            <person name="Jeon S.J."/>
            <person name="Kutzer P."/>
            <person name="Galvao K.N."/>
        </authorList>
    </citation>
    <scope>NUCLEOTIDE SEQUENCE [LARGE SCALE GENOMIC DNA]</scope>
    <source>
        <strain evidence="10 11">KG-37</strain>
    </source>
</reference>
<dbReference type="InterPro" id="IPR050291">
    <property type="entry name" value="CDF_Transporter"/>
</dbReference>
<evidence type="ECO:0000256" key="7">
    <source>
        <dbReference type="SAM" id="Phobius"/>
    </source>
</evidence>
<dbReference type="InterPro" id="IPR058533">
    <property type="entry name" value="Cation_efflux_TM"/>
</dbReference>
<dbReference type="FunFam" id="1.20.1510.10:FF:000006">
    <property type="entry name" value="Divalent cation efflux transporter"/>
    <property type="match status" value="1"/>
</dbReference>
<evidence type="ECO:0000256" key="3">
    <source>
        <dbReference type="ARBA" id="ARBA00022448"/>
    </source>
</evidence>
<proteinExistence type="inferred from homology"/>
<feature type="transmembrane region" description="Helical" evidence="7">
    <location>
        <begin position="30"/>
        <end position="53"/>
    </location>
</feature>
<evidence type="ECO:0000256" key="6">
    <source>
        <dbReference type="ARBA" id="ARBA00023136"/>
    </source>
</evidence>
<protein>
    <submittedName>
        <fullName evidence="10">Cation transporter</fullName>
    </submittedName>
</protein>
<keyword evidence="11" id="KW-1185">Reference proteome</keyword>
<evidence type="ECO:0000313" key="11">
    <source>
        <dbReference type="Proteomes" id="UP000297454"/>
    </source>
</evidence>
<dbReference type="SUPFAM" id="SSF160240">
    <property type="entry name" value="Cation efflux protein cytoplasmic domain-like"/>
    <property type="match status" value="1"/>
</dbReference>
<sequence length="330" mass="37499">MFNFFIDKYVKSRDFECKQNRDKLIRLTGIMGLFINFLLFIMKFVIGLITHSISVVSDSWNNLSDCLTSIITIYGSILSGKPADKDHPYGHGRTEYVATLMVGLFVTVVGLQLLKSSLENIFNPEDIIFKPVTIVILIVSILLKIYMYSYNKKTENMSKSTLNRGVAIDALNDVIATSIVLFSIIFFEFTNINIDGYVGVVISILVIKSGVEIFFDMGTVLLGKKISDKTMDKVIEIILKGKYIVGVHNIQLHEYGRRKVYGSCHVEVPANIDVYSMHKIINEVEMDLYNQMGIIINIHIDPTYILDKPCFYCVEDPKELEDIDMDDINL</sequence>
<comment type="subcellular location">
    <subcellularLocation>
        <location evidence="1">Membrane</location>
        <topology evidence="1">Multi-pass membrane protein</topology>
    </subcellularLocation>
</comment>
<dbReference type="PANTHER" id="PTHR43840">
    <property type="entry name" value="MITOCHONDRIAL METAL TRANSPORTER 1-RELATED"/>
    <property type="match status" value="1"/>
</dbReference>
<dbReference type="Pfam" id="PF01545">
    <property type="entry name" value="Cation_efflux"/>
    <property type="match status" value="1"/>
</dbReference>
<dbReference type="InterPro" id="IPR002524">
    <property type="entry name" value="Cation_efflux"/>
</dbReference>
<dbReference type="Pfam" id="PF16916">
    <property type="entry name" value="ZT_dimer"/>
    <property type="match status" value="1"/>
</dbReference>
<dbReference type="GO" id="GO:0008324">
    <property type="term" value="F:monoatomic cation transmembrane transporter activity"/>
    <property type="evidence" value="ECO:0007669"/>
    <property type="project" value="InterPro"/>
</dbReference>
<dbReference type="InterPro" id="IPR027469">
    <property type="entry name" value="Cation_efflux_TMD_sf"/>
</dbReference>
<dbReference type="SUPFAM" id="SSF161111">
    <property type="entry name" value="Cation efflux protein transmembrane domain-like"/>
    <property type="match status" value="1"/>
</dbReference>
<dbReference type="Proteomes" id="UP000297454">
    <property type="component" value="Unassembled WGS sequence"/>
</dbReference>
<organism evidence="10 11">
    <name type="scientific">Helcococcus ovis</name>
    <dbReference type="NCBI Taxonomy" id="72026"/>
    <lineage>
        <taxon>Bacteria</taxon>
        <taxon>Bacillati</taxon>
        <taxon>Bacillota</taxon>
        <taxon>Tissierellia</taxon>
        <taxon>Tissierellales</taxon>
        <taxon>Peptoniphilaceae</taxon>
        <taxon>Helcococcus</taxon>
    </lineage>
</organism>
<dbReference type="EMBL" id="SCFR01000005">
    <property type="protein sequence ID" value="TFF66961.1"/>
    <property type="molecule type" value="Genomic_DNA"/>
</dbReference>
<keyword evidence="3" id="KW-0813">Transport</keyword>
<gene>
    <name evidence="10" type="ORF">EQF91_02215</name>
</gene>
<keyword evidence="4 7" id="KW-0812">Transmembrane</keyword>
<evidence type="ECO:0000256" key="1">
    <source>
        <dbReference type="ARBA" id="ARBA00004141"/>
    </source>
</evidence>
<dbReference type="InterPro" id="IPR027470">
    <property type="entry name" value="Cation_efflux_CTD"/>
</dbReference>
<evidence type="ECO:0000259" key="9">
    <source>
        <dbReference type="Pfam" id="PF16916"/>
    </source>
</evidence>
<dbReference type="InterPro" id="IPR036837">
    <property type="entry name" value="Cation_efflux_CTD_sf"/>
</dbReference>
<dbReference type="GO" id="GO:0016020">
    <property type="term" value="C:membrane"/>
    <property type="evidence" value="ECO:0007669"/>
    <property type="project" value="UniProtKB-SubCell"/>
</dbReference>
<dbReference type="Gene3D" id="3.30.70.1350">
    <property type="entry name" value="Cation efflux protein, cytoplasmic domain"/>
    <property type="match status" value="1"/>
</dbReference>
<dbReference type="RefSeq" id="WP_134743898.1">
    <property type="nucleotide sequence ID" value="NZ_CP119762.1"/>
</dbReference>
<evidence type="ECO:0000256" key="4">
    <source>
        <dbReference type="ARBA" id="ARBA00022692"/>
    </source>
</evidence>
<comment type="similarity">
    <text evidence="2">Belongs to the cation diffusion facilitator (CDF) transporter (TC 2.A.4) family.</text>
</comment>
<dbReference type="Gene3D" id="1.20.1510.10">
    <property type="entry name" value="Cation efflux protein transmembrane domain"/>
    <property type="match status" value="1"/>
</dbReference>
<feature type="domain" description="Cation efflux protein cytoplasmic" evidence="9">
    <location>
        <begin position="227"/>
        <end position="302"/>
    </location>
</feature>
<comment type="caution">
    <text evidence="10">The sequence shown here is derived from an EMBL/GenBank/DDBJ whole genome shotgun (WGS) entry which is preliminary data.</text>
</comment>
<feature type="transmembrane region" description="Helical" evidence="7">
    <location>
        <begin position="166"/>
        <end position="187"/>
    </location>
</feature>
<feature type="domain" description="Cation efflux protein transmembrane" evidence="8">
    <location>
        <begin position="31"/>
        <end position="222"/>
    </location>
</feature>
<dbReference type="AlphaFoldDB" id="A0A4R9C3I0"/>
<accession>A0A4R9C3I0</accession>
<evidence type="ECO:0000256" key="5">
    <source>
        <dbReference type="ARBA" id="ARBA00022989"/>
    </source>
</evidence>
<keyword evidence="5 7" id="KW-1133">Transmembrane helix</keyword>
<keyword evidence="6 7" id="KW-0472">Membrane</keyword>
<feature type="transmembrane region" description="Helical" evidence="7">
    <location>
        <begin position="97"/>
        <end position="115"/>
    </location>
</feature>
<dbReference type="NCBIfam" id="TIGR01297">
    <property type="entry name" value="CDF"/>
    <property type="match status" value="1"/>
</dbReference>
<name>A0A4R9C3I0_9FIRM</name>
<evidence type="ECO:0000256" key="2">
    <source>
        <dbReference type="ARBA" id="ARBA00008114"/>
    </source>
</evidence>
<evidence type="ECO:0000259" key="8">
    <source>
        <dbReference type="Pfam" id="PF01545"/>
    </source>
</evidence>